<evidence type="ECO:0000313" key="2">
    <source>
        <dbReference type="EMBL" id="KAF6235809.1"/>
    </source>
</evidence>
<evidence type="ECO:0000313" key="3">
    <source>
        <dbReference type="Proteomes" id="UP000578531"/>
    </source>
</evidence>
<reference evidence="2 3" key="1">
    <citation type="journal article" date="2020" name="Genomics">
        <title>Complete, high-quality genomes from long-read metagenomic sequencing of two wolf lichen thalli reveals enigmatic genome architecture.</title>
        <authorList>
            <person name="McKenzie S.K."/>
            <person name="Walston R.F."/>
            <person name="Allen J.L."/>
        </authorList>
    </citation>
    <scope>NUCLEOTIDE SEQUENCE [LARGE SCALE GENOMIC DNA]</scope>
    <source>
        <strain evidence="2">WasteWater2</strain>
    </source>
</reference>
<dbReference type="RefSeq" id="XP_037165176.1">
    <property type="nucleotide sequence ID" value="XM_037307916.1"/>
</dbReference>
<name>A0A8H6FW63_9LECA</name>
<dbReference type="Proteomes" id="UP000578531">
    <property type="component" value="Unassembled WGS sequence"/>
</dbReference>
<sequence length="195" mass="21470">MASLTCHHVQKLFLVASLVWTLVSCIPLSVDRTLAQPLAKRSTFFTGHCAGTLPQDPRDYPRNIFMQPWNVAKDGTVESIQYIDQWGQVEYIEDVEGLCDRAGCQWVGQVINCNKIESLFYEPAIAAEYAERCFHTYLGDGRMVNLPENLQNAVTRLNPDGAALGHEACLAGEAAGWTFKSLAGTACCSGYSFNA</sequence>
<organism evidence="2 3">
    <name type="scientific">Letharia columbiana</name>
    <dbReference type="NCBI Taxonomy" id="112416"/>
    <lineage>
        <taxon>Eukaryota</taxon>
        <taxon>Fungi</taxon>
        <taxon>Dikarya</taxon>
        <taxon>Ascomycota</taxon>
        <taxon>Pezizomycotina</taxon>
        <taxon>Lecanoromycetes</taxon>
        <taxon>OSLEUM clade</taxon>
        <taxon>Lecanoromycetidae</taxon>
        <taxon>Lecanorales</taxon>
        <taxon>Lecanorineae</taxon>
        <taxon>Parmeliaceae</taxon>
        <taxon>Letharia</taxon>
    </lineage>
</organism>
<keyword evidence="3" id="KW-1185">Reference proteome</keyword>
<feature type="signal peptide" evidence="1">
    <location>
        <begin position="1"/>
        <end position="25"/>
    </location>
</feature>
<proteinExistence type="predicted"/>
<dbReference type="AlphaFoldDB" id="A0A8H6FW63"/>
<dbReference type="GeneID" id="59287665"/>
<dbReference type="EMBL" id="JACCJC010000022">
    <property type="protein sequence ID" value="KAF6235809.1"/>
    <property type="molecule type" value="Genomic_DNA"/>
</dbReference>
<accession>A0A8H6FW63</accession>
<feature type="chain" id="PRO_5034689867" evidence="1">
    <location>
        <begin position="26"/>
        <end position="195"/>
    </location>
</feature>
<protein>
    <submittedName>
        <fullName evidence="2">Uncharacterized protein</fullName>
    </submittedName>
</protein>
<gene>
    <name evidence="2" type="ORF">HO173_006004</name>
</gene>
<evidence type="ECO:0000256" key="1">
    <source>
        <dbReference type="SAM" id="SignalP"/>
    </source>
</evidence>
<keyword evidence="1" id="KW-0732">Signal</keyword>
<comment type="caution">
    <text evidence="2">The sequence shown here is derived from an EMBL/GenBank/DDBJ whole genome shotgun (WGS) entry which is preliminary data.</text>
</comment>